<feature type="domain" description="Histidine kinase/HSP90-like ATPase" evidence="1">
    <location>
        <begin position="23"/>
        <end position="120"/>
    </location>
</feature>
<organism evidence="2 3">
    <name type="scientific">Antrihabitans stalagmiti</name>
    <dbReference type="NCBI Taxonomy" id="2799499"/>
    <lineage>
        <taxon>Bacteria</taxon>
        <taxon>Bacillati</taxon>
        <taxon>Actinomycetota</taxon>
        <taxon>Actinomycetes</taxon>
        <taxon>Mycobacteriales</taxon>
        <taxon>Nocardiaceae</taxon>
        <taxon>Antrihabitans</taxon>
    </lineage>
</organism>
<keyword evidence="2" id="KW-0067">ATP-binding</keyword>
<evidence type="ECO:0000313" key="2">
    <source>
        <dbReference type="EMBL" id="MBJ8339710.1"/>
    </source>
</evidence>
<dbReference type="EMBL" id="JAEMNV010000003">
    <property type="protein sequence ID" value="MBJ8339710.1"/>
    <property type="molecule type" value="Genomic_DNA"/>
</dbReference>
<dbReference type="InterPro" id="IPR036890">
    <property type="entry name" value="HATPase_C_sf"/>
</dbReference>
<proteinExistence type="predicted"/>
<dbReference type="Proteomes" id="UP000655868">
    <property type="component" value="Unassembled WGS sequence"/>
</dbReference>
<keyword evidence="3" id="KW-1185">Reference proteome</keyword>
<dbReference type="AlphaFoldDB" id="A0A934NR50"/>
<protein>
    <submittedName>
        <fullName evidence="2">ATP-binding protein</fullName>
    </submittedName>
</protein>
<dbReference type="RefSeq" id="WP_199704427.1">
    <property type="nucleotide sequence ID" value="NZ_JAEMNV010000003.1"/>
</dbReference>
<name>A0A934NR50_9NOCA</name>
<dbReference type="Pfam" id="PF13581">
    <property type="entry name" value="HATPase_c_2"/>
    <property type="match status" value="1"/>
</dbReference>
<accession>A0A934NR50</accession>
<dbReference type="Gene3D" id="3.30.565.10">
    <property type="entry name" value="Histidine kinase-like ATPase, C-terminal domain"/>
    <property type="match status" value="1"/>
</dbReference>
<comment type="caution">
    <text evidence="2">The sequence shown here is derived from an EMBL/GenBank/DDBJ whole genome shotgun (WGS) entry which is preliminary data.</text>
</comment>
<evidence type="ECO:0000313" key="3">
    <source>
        <dbReference type="Proteomes" id="UP000655868"/>
    </source>
</evidence>
<sequence length="145" mass="15416">MPNIEAVDRNAATSRSVVELRVRAAATQLSIIRAVAAAIAGQEDFDLDSIADVRLAIDEACSHLILRAVDGASLVCRFQPSETDLNVSISAPTSPGEAPSQRSFGWHVLNALTDSIELTRDVDPDNPSGEITVLTFTKNKQGSDA</sequence>
<dbReference type="InterPro" id="IPR003594">
    <property type="entry name" value="HATPase_dom"/>
</dbReference>
<evidence type="ECO:0000259" key="1">
    <source>
        <dbReference type="Pfam" id="PF13581"/>
    </source>
</evidence>
<keyword evidence="2" id="KW-0547">Nucleotide-binding</keyword>
<dbReference type="GO" id="GO:0005524">
    <property type="term" value="F:ATP binding"/>
    <property type="evidence" value="ECO:0007669"/>
    <property type="project" value="UniProtKB-KW"/>
</dbReference>
<reference evidence="2" key="1">
    <citation type="submission" date="2020-12" db="EMBL/GenBank/DDBJ databases">
        <title>Antrihabitans popcorni sp. nov. and Antrihabitans auranticaus sp. nov., isolated from a larva cave.</title>
        <authorList>
            <person name="Lee S.D."/>
            <person name="Kim I.S."/>
        </authorList>
    </citation>
    <scope>NUCLEOTIDE SEQUENCE</scope>
    <source>
        <strain evidence="2">YC3-6</strain>
    </source>
</reference>
<gene>
    <name evidence="2" type="ORF">JGU71_12515</name>
</gene>